<dbReference type="EMBL" id="BAAABX010000071">
    <property type="protein sequence ID" value="GAA0432931.1"/>
    <property type="molecule type" value="Genomic_DNA"/>
</dbReference>
<organism evidence="2 3">
    <name type="scientific">Streptomyces luteireticuli</name>
    <dbReference type="NCBI Taxonomy" id="173858"/>
    <lineage>
        <taxon>Bacteria</taxon>
        <taxon>Bacillati</taxon>
        <taxon>Actinomycetota</taxon>
        <taxon>Actinomycetes</taxon>
        <taxon>Kitasatosporales</taxon>
        <taxon>Streptomycetaceae</taxon>
        <taxon>Streptomyces</taxon>
    </lineage>
</organism>
<feature type="signal peptide" evidence="1">
    <location>
        <begin position="1"/>
        <end position="39"/>
    </location>
</feature>
<feature type="chain" id="PRO_5046453968" description="Hydrophobin" evidence="1">
    <location>
        <begin position="40"/>
        <end position="124"/>
    </location>
</feature>
<dbReference type="Proteomes" id="UP001500879">
    <property type="component" value="Unassembled WGS sequence"/>
</dbReference>
<keyword evidence="1" id="KW-0732">Signal</keyword>
<evidence type="ECO:0008006" key="4">
    <source>
        <dbReference type="Google" id="ProtNLM"/>
    </source>
</evidence>
<sequence>MRVGGGKAEQPEGMNTPRPWPVLAAAALGAGLLVGPVHAATAAPPGSLYCCDKAVWSTEKAAEPLLRLAGISKEKGGLLGAHCQQATGPGTGGTGSCSGKTLRCTGPEVVQAMVVVGCKPEHAR</sequence>
<comment type="caution">
    <text evidence="2">The sequence shown here is derived from an EMBL/GenBank/DDBJ whole genome shotgun (WGS) entry which is preliminary data.</text>
</comment>
<protein>
    <recommendedName>
        <fullName evidence="4">Hydrophobin</fullName>
    </recommendedName>
</protein>
<keyword evidence="3" id="KW-1185">Reference proteome</keyword>
<gene>
    <name evidence="2" type="ORF">GCM10010357_63090</name>
</gene>
<dbReference type="InterPro" id="IPR001338">
    <property type="entry name" value="Class_I_Hydrophobin"/>
</dbReference>
<evidence type="ECO:0000313" key="3">
    <source>
        <dbReference type="Proteomes" id="UP001500879"/>
    </source>
</evidence>
<evidence type="ECO:0000313" key="2">
    <source>
        <dbReference type="EMBL" id="GAA0432931.1"/>
    </source>
</evidence>
<reference evidence="3" key="1">
    <citation type="journal article" date="2019" name="Int. J. Syst. Evol. Microbiol.">
        <title>The Global Catalogue of Microorganisms (GCM) 10K type strain sequencing project: providing services to taxonomists for standard genome sequencing and annotation.</title>
        <authorList>
            <consortium name="The Broad Institute Genomics Platform"/>
            <consortium name="The Broad Institute Genome Sequencing Center for Infectious Disease"/>
            <person name="Wu L."/>
            <person name="Ma J."/>
        </authorList>
    </citation>
    <scope>NUCLEOTIDE SEQUENCE [LARGE SCALE GENOMIC DNA]</scope>
    <source>
        <strain evidence="3">JCM 4788</strain>
    </source>
</reference>
<name>A0ABP3IYN8_9ACTN</name>
<dbReference type="Pfam" id="PF01185">
    <property type="entry name" value="Hydrophobin"/>
    <property type="match status" value="1"/>
</dbReference>
<accession>A0ABP3IYN8</accession>
<proteinExistence type="predicted"/>
<evidence type="ECO:0000256" key="1">
    <source>
        <dbReference type="SAM" id="SignalP"/>
    </source>
</evidence>